<dbReference type="Proteomes" id="UP001497525">
    <property type="component" value="Unassembled WGS sequence"/>
</dbReference>
<dbReference type="AlphaFoldDB" id="A0AAV2TH78"/>
<keyword evidence="3" id="KW-0812">Transmembrane</keyword>
<protein>
    <recommendedName>
        <fullName evidence="1">Small integral membrane protein 14</fullName>
    </recommendedName>
</protein>
<feature type="region of interest" description="Disordered" evidence="2">
    <location>
        <begin position="78"/>
        <end position="100"/>
    </location>
</feature>
<dbReference type="EMBL" id="CAXLJL010000323">
    <property type="protein sequence ID" value="CAL5136490.1"/>
    <property type="molecule type" value="Genomic_DNA"/>
</dbReference>
<sequence>MGDGGDFDLCECIDTHESAMRRLLNFLRQSQAYCDDHSCVDDLNPVPSNPTGITPSSFFLMAATIIALLGIVFFARPHRNSEGKPRNPFRDNQPDPPAIS</sequence>
<keyword evidence="3" id="KW-0472">Membrane</keyword>
<proteinExistence type="predicted"/>
<evidence type="ECO:0000313" key="5">
    <source>
        <dbReference type="Proteomes" id="UP001497525"/>
    </source>
</evidence>
<reference evidence="4" key="1">
    <citation type="submission" date="2024-06" db="EMBL/GenBank/DDBJ databases">
        <authorList>
            <person name="Liu X."/>
            <person name="Lenzi L."/>
            <person name="Haldenby T S."/>
            <person name="Uol C."/>
        </authorList>
    </citation>
    <scope>NUCLEOTIDE SEQUENCE</scope>
</reference>
<evidence type="ECO:0000313" key="4">
    <source>
        <dbReference type="EMBL" id="CAL5136490.1"/>
    </source>
</evidence>
<accession>A0AAV2TH78</accession>
<evidence type="ECO:0000256" key="3">
    <source>
        <dbReference type="SAM" id="Phobius"/>
    </source>
</evidence>
<dbReference type="PANTHER" id="PTHR31019">
    <property type="entry name" value="SMALL INTEGRAL MEMBRANE PROTEIN 14"/>
    <property type="match status" value="1"/>
</dbReference>
<name>A0AAV2TH78_CALDB</name>
<comment type="caution">
    <text evidence="4">The sequence shown here is derived from an EMBL/GenBank/DDBJ whole genome shotgun (WGS) entry which is preliminary data.</text>
</comment>
<dbReference type="InterPro" id="IPR020309">
    <property type="entry name" value="Smim-14"/>
</dbReference>
<feature type="transmembrane region" description="Helical" evidence="3">
    <location>
        <begin position="57"/>
        <end position="75"/>
    </location>
</feature>
<dbReference type="Pfam" id="PF11027">
    <property type="entry name" value="DUF2615"/>
    <property type="match status" value="1"/>
</dbReference>
<evidence type="ECO:0000256" key="2">
    <source>
        <dbReference type="SAM" id="MobiDB-lite"/>
    </source>
</evidence>
<feature type="compositionally biased region" description="Basic and acidic residues" evidence="2">
    <location>
        <begin position="79"/>
        <end position="93"/>
    </location>
</feature>
<evidence type="ECO:0000256" key="1">
    <source>
        <dbReference type="ARBA" id="ARBA00017902"/>
    </source>
</evidence>
<organism evidence="4 5">
    <name type="scientific">Calicophoron daubneyi</name>
    <name type="common">Rumen fluke</name>
    <name type="synonym">Paramphistomum daubneyi</name>
    <dbReference type="NCBI Taxonomy" id="300641"/>
    <lineage>
        <taxon>Eukaryota</taxon>
        <taxon>Metazoa</taxon>
        <taxon>Spiralia</taxon>
        <taxon>Lophotrochozoa</taxon>
        <taxon>Platyhelminthes</taxon>
        <taxon>Trematoda</taxon>
        <taxon>Digenea</taxon>
        <taxon>Plagiorchiida</taxon>
        <taxon>Pronocephalata</taxon>
        <taxon>Paramphistomoidea</taxon>
        <taxon>Paramphistomidae</taxon>
        <taxon>Calicophoron</taxon>
    </lineage>
</organism>
<keyword evidence="3" id="KW-1133">Transmembrane helix</keyword>
<gene>
    <name evidence="4" type="ORF">CDAUBV1_LOCUS10579</name>
</gene>
<dbReference type="GO" id="GO:0005783">
    <property type="term" value="C:endoplasmic reticulum"/>
    <property type="evidence" value="ECO:0007669"/>
    <property type="project" value="TreeGrafter"/>
</dbReference>
<dbReference type="PANTHER" id="PTHR31019:SF1">
    <property type="entry name" value="SMALL INTEGRAL MEMBRANE PROTEIN 14"/>
    <property type="match status" value="1"/>
</dbReference>